<reference evidence="7" key="2">
    <citation type="submission" date="2022-06" db="UniProtKB">
        <authorList>
            <consortium name="EnsemblMetazoa"/>
        </authorList>
    </citation>
    <scope>IDENTIFICATION</scope>
</reference>
<evidence type="ECO:0000256" key="3">
    <source>
        <dbReference type="ARBA" id="ARBA00004603"/>
    </source>
</evidence>
<dbReference type="Pfam" id="PF04840">
    <property type="entry name" value="Vps16_C"/>
    <property type="match status" value="1"/>
</dbReference>
<dbReference type="InterPro" id="IPR006925">
    <property type="entry name" value="Vps16_C"/>
</dbReference>
<dbReference type="GO" id="GO:0006886">
    <property type="term" value="P:intracellular protein transport"/>
    <property type="evidence" value="ECO:0007669"/>
    <property type="project" value="InterPro"/>
</dbReference>
<dbReference type="GO" id="GO:0005770">
    <property type="term" value="C:late endosome"/>
    <property type="evidence" value="ECO:0007669"/>
    <property type="project" value="UniProtKB-SubCell"/>
</dbReference>
<dbReference type="KEGG" id="api:100168633"/>
<dbReference type="GO" id="GO:0005769">
    <property type="term" value="C:early endosome"/>
    <property type="evidence" value="ECO:0007669"/>
    <property type="project" value="UniProtKB-SubCell"/>
</dbReference>
<keyword evidence="4" id="KW-0967">Endosome</keyword>
<evidence type="ECO:0000256" key="4">
    <source>
        <dbReference type="ARBA" id="ARBA00022753"/>
    </source>
</evidence>
<keyword evidence="8" id="KW-1185">Reference proteome</keyword>
<dbReference type="EnsemblMetazoa" id="XM_008189524.3">
    <property type="protein sequence ID" value="XP_008187746.1"/>
    <property type="gene ID" value="LOC100168633"/>
</dbReference>
<dbReference type="AlphaFoldDB" id="A0A8R2B954"/>
<dbReference type="PANTHER" id="PTHR13364:SF6">
    <property type="entry name" value="SPERMATOGENESIS-DEFECTIVE PROTEIN 39 HOMOLOG"/>
    <property type="match status" value="1"/>
</dbReference>
<dbReference type="GO" id="GO:0007034">
    <property type="term" value="P:vacuolar transport"/>
    <property type="evidence" value="ECO:0007669"/>
    <property type="project" value="TreeGrafter"/>
</dbReference>
<name>A0A8R2B954_ACYPI</name>
<evidence type="ECO:0000259" key="6">
    <source>
        <dbReference type="Pfam" id="PF04840"/>
    </source>
</evidence>
<evidence type="ECO:0000256" key="5">
    <source>
        <dbReference type="ARBA" id="ARBA00023329"/>
    </source>
</evidence>
<evidence type="ECO:0000313" key="7">
    <source>
        <dbReference type="EnsemblMetazoa" id="XP_008187746.1"/>
    </source>
</evidence>
<organism evidence="7 8">
    <name type="scientific">Acyrthosiphon pisum</name>
    <name type="common">Pea aphid</name>
    <dbReference type="NCBI Taxonomy" id="7029"/>
    <lineage>
        <taxon>Eukaryota</taxon>
        <taxon>Metazoa</taxon>
        <taxon>Ecdysozoa</taxon>
        <taxon>Arthropoda</taxon>
        <taxon>Hexapoda</taxon>
        <taxon>Insecta</taxon>
        <taxon>Pterygota</taxon>
        <taxon>Neoptera</taxon>
        <taxon>Paraneoptera</taxon>
        <taxon>Hemiptera</taxon>
        <taxon>Sternorrhyncha</taxon>
        <taxon>Aphidomorpha</taxon>
        <taxon>Aphidoidea</taxon>
        <taxon>Aphididae</taxon>
        <taxon>Macrosiphini</taxon>
        <taxon>Acyrthosiphon</taxon>
    </lineage>
</organism>
<dbReference type="PANTHER" id="PTHR13364">
    <property type="entry name" value="DEFECTIVE SPERMATOGENESIS PROTEIN 39"/>
    <property type="match status" value="1"/>
</dbReference>
<comment type="subcellular location">
    <subcellularLocation>
        <location evidence="2">Cytoplasmic vesicle</location>
    </subcellularLocation>
    <subcellularLocation>
        <location evidence="1">Early endosome</location>
    </subcellularLocation>
    <subcellularLocation>
        <location evidence="3">Late endosome</location>
    </subcellularLocation>
</comment>
<evidence type="ECO:0000256" key="1">
    <source>
        <dbReference type="ARBA" id="ARBA00004412"/>
    </source>
</evidence>
<evidence type="ECO:0000313" key="8">
    <source>
        <dbReference type="Proteomes" id="UP000007819"/>
    </source>
</evidence>
<dbReference type="Proteomes" id="UP000007819">
    <property type="component" value="Chromosome A1"/>
</dbReference>
<accession>A0A8R2B954</accession>
<reference evidence="8" key="1">
    <citation type="submission" date="2010-06" db="EMBL/GenBank/DDBJ databases">
        <authorList>
            <person name="Jiang H."/>
            <person name="Abraham K."/>
            <person name="Ali S."/>
            <person name="Alsbrooks S.L."/>
            <person name="Anim B.N."/>
            <person name="Anosike U.S."/>
            <person name="Attaway T."/>
            <person name="Bandaranaike D.P."/>
            <person name="Battles P.K."/>
            <person name="Bell S.N."/>
            <person name="Bell A.V."/>
            <person name="Beltran B."/>
            <person name="Bickham C."/>
            <person name="Bustamante Y."/>
            <person name="Caleb T."/>
            <person name="Canada A."/>
            <person name="Cardenas V."/>
            <person name="Carter K."/>
            <person name="Chacko J."/>
            <person name="Chandrabose M.N."/>
            <person name="Chavez D."/>
            <person name="Chavez A."/>
            <person name="Chen L."/>
            <person name="Chu H.-S."/>
            <person name="Claassen K.J."/>
            <person name="Cockrell R."/>
            <person name="Collins M."/>
            <person name="Cooper J.A."/>
            <person name="Cree A."/>
            <person name="Curry S.M."/>
            <person name="Da Y."/>
            <person name="Dao M.D."/>
            <person name="Das B."/>
            <person name="Davila M.-L."/>
            <person name="Davy-Carroll L."/>
            <person name="Denson S."/>
            <person name="Dinh H."/>
            <person name="Ebong V.E."/>
            <person name="Edwards J.R."/>
            <person name="Egan A."/>
            <person name="El-Daye J."/>
            <person name="Escobedo L."/>
            <person name="Fernandez S."/>
            <person name="Fernando P.R."/>
            <person name="Flagg N."/>
            <person name="Forbes L.D."/>
            <person name="Fowler R.G."/>
            <person name="Fu Q."/>
            <person name="Gabisi R.A."/>
            <person name="Ganer J."/>
            <person name="Garbino Pronczuk A."/>
            <person name="Garcia R.M."/>
            <person name="Garner T."/>
            <person name="Garrett T.E."/>
            <person name="Gonzalez D.A."/>
            <person name="Hamid H."/>
            <person name="Hawkins E.S."/>
            <person name="Hirani K."/>
            <person name="Hogues M.E."/>
            <person name="Hollins B."/>
            <person name="Hsiao C.-H."/>
            <person name="Jabil R."/>
            <person name="James M.L."/>
            <person name="Jhangiani S.N."/>
            <person name="Johnson B."/>
            <person name="Johnson Q."/>
            <person name="Joshi V."/>
            <person name="Kalu J.B."/>
            <person name="Kam C."/>
            <person name="Kashfia A."/>
            <person name="Keebler J."/>
            <person name="Kisamo H."/>
            <person name="Kovar C.L."/>
            <person name="Lago L.A."/>
            <person name="Lai C.-Y."/>
            <person name="Laidlaw J."/>
            <person name="Lara F."/>
            <person name="Le T.-K."/>
            <person name="Lee S.L."/>
            <person name="Legall F.H."/>
            <person name="Lemon S.J."/>
            <person name="Lewis L.R."/>
            <person name="Li B."/>
            <person name="Liu Y."/>
            <person name="Liu Y.-S."/>
            <person name="Lopez J."/>
            <person name="Lozado R.J."/>
            <person name="Lu J."/>
            <person name="Madu R.C."/>
            <person name="Maheshwari M."/>
            <person name="Maheshwari R."/>
            <person name="Malloy K."/>
            <person name="Martinez E."/>
            <person name="Mathew T."/>
            <person name="Mercado I.C."/>
            <person name="Mercado C."/>
            <person name="Meyer B."/>
            <person name="Montgomery K."/>
            <person name="Morgan M.B."/>
            <person name="Munidasa M."/>
            <person name="Nazareth L.V."/>
            <person name="Nelson J."/>
            <person name="Ng B.M."/>
            <person name="Nguyen N.B."/>
            <person name="Nguyen P.Q."/>
            <person name="Nguyen T."/>
            <person name="Obregon M."/>
            <person name="Okwuonu G.O."/>
            <person name="Onwere C.G."/>
            <person name="Orozco G."/>
            <person name="Parra A."/>
            <person name="Patel S."/>
            <person name="Patil S."/>
            <person name="Perez A."/>
            <person name="Perez Y."/>
            <person name="Pham C."/>
            <person name="Primus E.L."/>
            <person name="Pu L.-L."/>
            <person name="Puazo M."/>
            <person name="Qin X."/>
            <person name="Quiroz J.B."/>
            <person name="Reese J."/>
            <person name="Richards S."/>
            <person name="Rives C.M."/>
            <person name="Robberts R."/>
            <person name="Ruiz S.J."/>
            <person name="Ruiz M.J."/>
            <person name="Santibanez J."/>
            <person name="Schneider B.W."/>
            <person name="Sisson I."/>
            <person name="Smith M."/>
            <person name="Sodergren E."/>
            <person name="Song X.-Z."/>
            <person name="Song B.B."/>
            <person name="Summersgill H."/>
            <person name="Thelus R."/>
            <person name="Thornton R.D."/>
            <person name="Trejos Z.Y."/>
            <person name="Usmani K."/>
            <person name="Vattathil S."/>
            <person name="Villasana D."/>
            <person name="Walker D.L."/>
            <person name="Wang S."/>
            <person name="Wang K."/>
            <person name="White C.S."/>
            <person name="Williams A.C."/>
            <person name="Williamson J."/>
            <person name="Wilson K."/>
            <person name="Woghiren I.O."/>
            <person name="Woodworth J.R."/>
            <person name="Worley K.C."/>
            <person name="Wright R.A."/>
            <person name="Wu W."/>
            <person name="Young L."/>
            <person name="Zhang L."/>
            <person name="Zhang J."/>
            <person name="Zhu Y."/>
            <person name="Muzny D.M."/>
            <person name="Weinstock G."/>
            <person name="Gibbs R.A."/>
        </authorList>
    </citation>
    <scope>NUCLEOTIDE SEQUENCE [LARGE SCALE GENOMIC DNA]</scope>
    <source>
        <strain evidence="8">LSR1</strain>
    </source>
</reference>
<evidence type="ECO:0000256" key="2">
    <source>
        <dbReference type="ARBA" id="ARBA00004541"/>
    </source>
</evidence>
<proteinExistence type="predicted"/>
<feature type="domain" description="Vps16 C-terminal" evidence="6">
    <location>
        <begin position="108"/>
        <end position="172"/>
    </location>
</feature>
<protein>
    <recommendedName>
        <fullName evidence="6">Vps16 C-terminal domain-containing protein</fullName>
    </recommendedName>
</protein>
<keyword evidence="5" id="KW-0968">Cytoplasmic vesicle</keyword>
<sequence>MNSTDDEYWNEKSFDGFSFEDEEKELNLIQKIPLESEGLQIGSTKAKLQNVESLDTLLSKEILDKIFIKQDSKSNKINSTQKKLKGVKSTIESIVMSNTYTLEPYHSLEEKIMLLKEALDTEDGNAILTVVIFLTNTLKKGIFQRILRDNPIAASHYVQYLYSKQYIDELVDTLEMLGRTKDAMMMLFKFGCRNPQNCLQRFNVCANLSDEQYDKQIISQFINLVGKSGQFVSVVSLVTEKCKEQQNVQSCRMVANEFNLSAKQLEATLLMTFCQLQNWILVDDMLLNKNWLGKDKLALSLPIGETVKLLHINGAPSSSLTRYIKMIKDSDERLELAKKFDCHHIIIDDFALKKDRRGLLVYKTTLQKQSESYYYADVILKSPNMKWKN</sequence>
<dbReference type="OrthoDB" id="9977282at2759"/>
<dbReference type="InterPro" id="IPR040057">
    <property type="entry name" value="Spe-39"/>
</dbReference>
<dbReference type="CTD" id="43521"/>
<dbReference type="RefSeq" id="XP_008187746.1">
    <property type="nucleotide sequence ID" value="XM_008189524.2"/>
</dbReference>
<dbReference type="GeneID" id="100168633"/>